<organism evidence="1 2">
    <name type="scientific">Pedobacter ginsengiterrae</name>
    <dbReference type="NCBI Taxonomy" id="871696"/>
    <lineage>
        <taxon>Bacteria</taxon>
        <taxon>Pseudomonadati</taxon>
        <taxon>Bacteroidota</taxon>
        <taxon>Sphingobacteriia</taxon>
        <taxon>Sphingobacteriales</taxon>
        <taxon>Sphingobacteriaceae</taxon>
        <taxon>Pedobacter</taxon>
    </lineage>
</organism>
<reference evidence="2" key="1">
    <citation type="journal article" date="2019" name="Int. J. Syst. Evol. Microbiol.">
        <title>The Global Catalogue of Microorganisms (GCM) 10K type strain sequencing project: providing services to taxonomists for standard genome sequencing and annotation.</title>
        <authorList>
            <consortium name="The Broad Institute Genomics Platform"/>
            <consortium name="The Broad Institute Genome Sequencing Center for Infectious Disease"/>
            <person name="Wu L."/>
            <person name="Ma J."/>
        </authorList>
    </citation>
    <scope>NUCLEOTIDE SEQUENCE [LARGE SCALE GENOMIC DNA]</scope>
    <source>
        <strain evidence="2">JCM 17338</strain>
    </source>
</reference>
<dbReference type="Proteomes" id="UP001501081">
    <property type="component" value="Unassembled WGS sequence"/>
</dbReference>
<name>A0ABP7Q0T6_9SPHI</name>
<sequence length="293" mass="33671">MKPILINILVILLFTSCGIIDTKPQNKHLTYQNIVILSDMSSRLDNKPSKDLEEIHKIIQFFKNECVKPGEKIGDKSSVTFSTFSGLVSASIDIDKFKGLGAKQQFINSTGVYQNNGLQKQIEVFEKKAKSVYANARNQGLDLISILSEKIENEGIIKQNKELTDGIDTTFINYENNIYIFTDGYLEYLNKKTNSQFYFGILEIDKIRQFCIANKSDIATTLKANQLLTLPALTGKKNQFISLHILETHERDKNDKLQTYKYPKGLRDNEILEAVWRKWALESGFRSFEWKKY</sequence>
<evidence type="ECO:0008006" key="3">
    <source>
        <dbReference type="Google" id="ProtNLM"/>
    </source>
</evidence>
<evidence type="ECO:0000313" key="1">
    <source>
        <dbReference type="EMBL" id="GAA3974670.1"/>
    </source>
</evidence>
<dbReference type="RefSeq" id="WP_344768172.1">
    <property type="nucleotide sequence ID" value="NZ_BAABAK010000015.1"/>
</dbReference>
<protein>
    <recommendedName>
        <fullName evidence="3">VWFA domain-containing protein</fullName>
    </recommendedName>
</protein>
<accession>A0ABP7Q0T6</accession>
<dbReference type="EMBL" id="BAABAK010000015">
    <property type="protein sequence ID" value="GAA3974670.1"/>
    <property type="molecule type" value="Genomic_DNA"/>
</dbReference>
<dbReference type="PROSITE" id="PS51257">
    <property type="entry name" value="PROKAR_LIPOPROTEIN"/>
    <property type="match status" value="1"/>
</dbReference>
<comment type="caution">
    <text evidence="1">The sequence shown here is derived from an EMBL/GenBank/DDBJ whole genome shotgun (WGS) entry which is preliminary data.</text>
</comment>
<evidence type="ECO:0000313" key="2">
    <source>
        <dbReference type="Proteomes" id="UP001501081"/>
    </source>
</evidence>
<proteinExistence type="predicted"/>
<keyword evidence="2" id="KW-1185">Reference proteome</keyword>
<gene>
    <name evidence="1" type="ORF">GCM10022246_28840</name>
</gene>